<sequence length="419" mass="47635">MTEIIQGEKKRRIVVIQARTKFEGRELLLPGLSENDSIDDLKQMLEEATSIPRKRMRLIGLVKGRLPNDNLRLGALPINFAEMNEEDEEEQVGEIRFTLMGTPNEKLLQAPEIARKEIQSKESDQFVLEWFQRQENQKALSFAIKRTEINWITQSRPGFPLLVLDLDHTLVDFKSAHLDAVARRPYLDAFLASVYPFFDLVVWSQTSWRWIELKVTELGMLLNNAYKICFCIDKHSMLSVSSINKHGRNVDHRVKPLELIWRLYPQKWSALNTVHLDDLERNFVLNPRNGLRCRPFHRDHPRAANDNELALLSCYLTQHLANQPDFTKANISSWRNLAHSLYNQNKLTFAGPHAHAIASAPLQLPSAAHSSTSSSSSSGTPTTTEEKDTTATAAEEKKDNSNPELPPAKQPPPPPPSST</sequence>
<evidence type="ECO:0000256" key="11">
    <source>
        <dbReference type="ARBA" id="ARBA00048336"/>
    </source>
</evidence>
<dbReference type="EMBL" id="HBIJ01017138">
    <property type="protein sequence ID" value="CAE0370646.1"/>
    <property type="molecule type" value="Transcribed_RNA"/>
</dbReference>
<keyword evidence="6" id="KW-0460">Magnesium</keyword>
<evidence type="ECO:0000256" key="2">
    <source>
        <dbReference type="ARBA" id="ARBA00004123"/>
    </source>
</evidence>
<keyword evidence="7" id="KW-0904">Protein phosphatase</keyword>
<reference evidence="15" key="1">
    <citation type="submission" date="2021-01" db="EMBL/GenBank/DDBJ databases">
        <authorList>
            <person name="Corre E."/>
            <person name="Pelletier E."/>
            <person name="Niang G."/>
            <person name="Scheremetjew M."/>
            <person name="Finn R."/>
            <person name="Kale V."/>
            <person name="Holt S."/>
            <person name="Cochrane G."/>
            <person name="Meng A."/>
            <person name="Brown T."/>
            <person name="Cohen L."/>
        </authorList>
    </citation>
    <scope>NUCLEOTIDE SEQUENCE</scope>
    <source>
        <strain evidence="15">CCMP1510</strain>
    </source>
</reference>
<dbReference type="Gene3D" id="3.10.20.90">
    <property type="entry name" value="Phosphatidylinositol 3-kinase Catalytic Subunit, Chain A, domain 1"/>
    <property type="match status" value="1"/>
</dbReference>
<dbReference type="InterPro" id="IPR000626">
    <property type="entry name" value="Ubiquitin-like_dom"/>
</dbReference>
<dbReference type="EC" id="3.1.3.16" evidence="3"/>
<dbReference type="SMART" id="SM00577">
    <property type="entry name" value="CPDc"/>
    <property type="match status" value="1"/>
</dbReference>
<accession>A0A7S3JZY9</accession>
<comment type="cofactor">
    <cofactor evidence="1">
        <name>Mg(2+)</name>
        <dbReference type="ChEBI" id="CHEBI:18420"/>
    </cofactor>
</comment>
<organism evidence="15">
    <name type="scientific">Aureoumbra lagunensis</name>
    <dbReference type="NCBI Taxonomy" id="44058"/>
    <lineage>
        <taxon>Eukaryota</taxon>
        <taxon>Sar</taxon>
        <taxon>Stramenopiles</taxon>
        <taxon>Ochrophyta</taxon>
        <taxon>Pelagophyceae</taxon>
        <taxon>Pelagomonadales</taxon>
        <taxon>Aureoumbra</taxon>
    </lineage>
</organism>
<feature type="region of interest" description="Disordered" evidence="12">
    <location>
        <begin position="363"/>
        <end position="419"/>
    </location>
</feature>
<evidence type="ECO:0000256" key="8">
    <source>
        <dbReference type="ARBA" id="ARBA00023242"/>
    </source>
</evidence>
<evidence type="ECO:0000259" key="14">
    <source>
        <dbReference type="PROSITE" id="PS50969"/>
    </source>
</evidence>
<dbReference type="PANTHER" id="PTHR48493:SF1">
    <property type="entry name" value="UBIQUITIN-LIKE DOMAIN-CONTAINING CTD PHOSPHATASE 1"/>
    <property type="match status" value="1"/>
</dbReference>
<feature type="compositionally biased region" description="Basic and acidic residues" evidence="12">
    <location>
        <begin position="384"/>
        <end position="401"/>
    </location>
</feature>
<name>A0A7S3JZY9_9STRA</name>
<evidence type="ECO:0000256" key="10">
    <source>
        <dbReference type="ARBA" id="ARBA00047761"/>
    </source>
</evidence>
<dbReference type="SUPFAM" id="SSF54236">
    <property type="entry name" value="Ubiquitin-like"/>
    <property type="match status" value="1"/>
</dbReference>
<comment type="catalytic activity">
    <reaction evidence="11">
        <text>O-phospho-L-threonyl-[protein] + H2O = L-threonyl-[protein] + phosphate</text>
        <dbReference type="Rhea" id="RHEA:47004"/>
        <dbReference type="Rhea" id="RHEA-COMP:11060"/>
        <dbReference type="Rhea" id="RHEA-COMP:11605"/>
        <dbReference type="ChEBI" id="CHEBI:15377"/>
        <dbReference type="ChEBI" id="CHEBI:30013"/>
        <dbReference type="ChEBI" id="CHEBI:43474"/>
        <dbReference type="ChEBI" id="CHEBI:61977"/>
        <dbReference type="EC" id="3.1.3.16"/>
    </reaction>
</comment>
<dbReference type="AlphaFoldDB" id="A0A7S3JZY9"/>
<evidence type="ECO:0000256" key="6">
    <source>
        <dbReference type="ARBA" id="ARBA00022842"/>
    </source>
</evidence>
<dbReference type="PROSITE" id="PS50969">
    <property type="entry name" value="FCP1"/>
    <property type="match status" value="1"/>
</dbReference>
<evidence type="ECO:0000256" key="7">
    <source>
        <dbReference type="ARBA" id="ARBA00022912"/>
    </source>
</evidence>
<dbReference type="InterPro" id="IPR036412">
    <property type="entry name" value="HAD-like_sf"/>
</dbReference>
<proteinExistence type="predicted"/>
<dbReference type="InterPro" id="IPR023214">
    <property type="entry name" value="HAD_sf"/>
</dbReference>
<dbReference type="GO" id="GO:0005634">
    <property type="term" value="C:nucleus"/>
    <property type="evidence" value="ECO:0007669"/>
    <property type="project" value="UniProtKB-SubCell"/>
</dbReference>
<dbReference type="GO" id="GO:0090364">
    <property type="term" value="P:regulation of proteasome assembly"/>
    <property type="evidence" value="ECO:0007669"/>
    <property type="project" value="InterPro"/>
</dbReference>
<dbReference type="InterPro" id="IPR029071">
    <property type="entry name" value="Ubiquitin-like_domsf"/>
</dbReference>
<comment type="subcellular location">
    <subcellularLocation>
        <location evidence="2">Nucleus</location>
    </subcellularLocation>
</comment>
<dbReference type="SUPFAM" id="SSF56784">
    <property type="entry name" value="HAD-like"/>
    <property type="match status" value="1"/>
</dbReference>
<feature type="domain" description="Ubiquitin-like" evidence="13">
    <location>
        <begin position="16"/>
        <end position="79"/>
    </location>
</feature>
<keyword evidence="8" id="KW-0539">Nucleus</keyword>
<keyword evidence="5" id="KW-0378">Hydrolase</keyword>
<dbReference type="PANTHER" id="PTHR48493">
    <property type="entry name" value="UBIQUITIN-LIKE DOMAIN-CONTAINING CTD PHOSPHATASE 1"/>
    <property type="match status" value="1"/>
</dbReference>
<dbReference type="NCBIfam" id="TIGR02245">
    <property type="entry name" value="HAD_IIID1"/>
    <property type="match status" value="1"/>
</dbReference>
<dbReference type="GO" id="GO:0046872">
    <property type="term" value="F:metal ion binding"/>
    <property type="evidence" value="ECO:0007669"/>
    <property type="project" value="UniProtKB-KW"/>
</dbReference>
<evidence type="ECO:0000313" key="15">
    <source>
        <dbReference type="EMBL" id="CAE0370646.1"/>
    </source>
</evidence>
<dbReference type="InterPro" id="IPR011943">
    <property type="entry name" value="HAD-SF_hydro_IIID"/>
</dbReference>
<feature type="compositionally biased region" description="Pro residues" evidence="12">
    <location>
        <begin position="404"/>
        <end position="419"/>
    </location>
</feature>
<evidence type="ECO:0000256" key="9">
    <source>
        <dbReference type="ARBA" id="ARBA00032039"/>
    </source>
</evidence>
<dbReference type="Gene3D" id="3.40.50.1000">
    <property type="entry name" value="HAD superfamily/HAD-like"/>
    <property type="match status" value="1"/>
</dbReference>
<dbReference type="PROSITE" id="PS50053">
    <property type="entry name" value="UBIQUITIN_2"/>
    <property type="match status" value="1"/>
</dbReference>
<evidence type="ECO:0000256" key="1">
    <source>
        <dbReference type="ARBA" id="ARBA00001946"/>
    </source>
</evidence>
<evidence type="ECO:0000256" key="12">
    <source>
        <dbReference type="SAM" id="MobiDB-lite"/>
    </source>
</evidence>
<evidence type="ECO:0000256" key="5">
    <source>
        <dbReference type="ARBA" id="ARBA00022801"/>
    </source>
</evidence>
<dbReference type="GO" id="GO:0004722">
    <property type="term" value="F:protein serine/threonine phosphatase activity"/>
    <property type="evidence" value="ECO:0007669"/>
    <property type="project" value="UniProtKB-EC"/>
</dbReference>
<evidence type="ECO:0000259" key="13">
    <source>
        <dbReference type="PROSITE" id="PS50053"/>
    </source>
</evidence>
<protein>
    <recommendedName>
        <fullName evidence="3">protein-serine/threonine phosphatase</fullName>
        <ecNumber evidence="3">3.1.3.16</ecNumber>
    </recommendedName>
    <alternativeName>
        <fullName evidence="9">Nuclear proteasome inhibitor UBLCP1</fullName>
    </alternativeName>
</protein>
<dbReference type="InterPro" id="IPR051658">
    <property type="entry name" value="UBLCP1"/>
</dbReference>
<comment type="catalytic activity">
    <reaction evidence="10">
        <text>O-phospho-L-seryl-[protein] + H2O = L-seryl-[protein] + phosphate</text>
        <dbReference type="Rhea" id="RHEA:20629"/>
        <dbReference type="Rhea" id="RHEA-COMP:9863"/>
        <dbReference type="Rhea" id="RHEA-COMP:11604"/>
        <dbReference type="ChEBI" id="CHEBI:15377"/>
        <dbReference type="ChEBI" id="CHEBI:29999"/>
        <dbReference type="ChEBI" id="CHEBI:43474"/>
        <dbReference type="ChEBI" id="CHEBI:83421"/>
        <dbReference type="EC" id="3.1.3.16"/>
    </reaction>
</comment>
<feature type="domain" description="FCP1 homology" evidence="14">
    <location>
        <begin position="155"/>
        <end position="319"/>
    </location>
</feature>
<gene>
    <name evidence="15" type="ORF">ALAG00032_LOCUS11425</name>
</gene>
<feature type="compositionally biased region" description="Low complexity" evidence="12">
    <location>
        <begin position="370"/>
        <end position="383"/>
    </location>
</feature>
<evidence type="ECO:0000256" key="3">
    <source>
        <dbReference type="ARBA" id="ARBA00013081"/>
    </source>
</evidence>
<dbReference type="Pfam" id="PF03031">
    <property type="entry name" value="NIF"/>
    <property type="match status" value="1"/>
</dbReference>
<evidence type="ECO:0000256" key="4">
    <source>
        <dbReference type="ARBA" id="ARBA00022723"/>
    </source>
</evidence>
<dbReference type="InterPro" id="IPR004274">
    <property type="entry name" value="FCP1_dom"/>
</dbReference>
<keyword evidence="4" id="KW-0479">Metal-binding</keyword>